<feature type="signal peptide" evidence="2">
    <location>
        <begin position="1"/>
        <end position="24"/>
    </location>
</feature>
<accession>A0ABQ1Q2P8</accession>
<evidence type="ECO:0000259" key="3">
    <source>
        <dbReference type="PROSITE" id="PS51841"/>
    </source>
</evidence>
<gene>
    <name evidence="4" type="ORF">GCM10011389_17520</name>
</gene>
<reference evidence="5" key="1">
    <citation type="journal article" date="2019" name="Int. J. Syst. Evol. Microbiol.">
        <title>The Global Catalogue of Microorganisms (GCM) 10K type strain sequencing project: providing services to taxonomists for standard genome sequencing and annotation.</title>
        <authorList>
            <consortium name="The Broad Institute Genomics Platform"/>
            <consortium name="The Broad Institute Genome Sequencing Center for Infectious Disease"/>
            <person name="Wu L."/>
            <person name="Ma J."/>
        </authorList>
    </citation>
    <scope>NUCLEOTIDE SEQUENCE [LARGE SCALE GENOMIC DNA]</scope>
    <source>
        <strain evidence="5">CGMCC 1.15353</strain>
    </source>
</reference>
<dbReference type="InterPro" id="IPR001322">
    <property type="entry name" value="Lamin_tail_dom"/>
</dbReference>
<dbReference type="CDD" id="cd04486">
    <property type="entry name" value="YhcR_OBF_like"/>
    <property type="match status" value="2"/>
</dbReference>
<feature type="chain" id="PRO_5047517680" description="LTD domain-containing protein" evidence="2">
    <location>
        <begin position="25"/>
        <end position="1189"/>
    </location>
</feature>
<dbReference type="Pfam" id="PF00932">
    <property type="entry name" value="LTD"/>
    <property type="match status" value="1"/>
</dbReference>
<proteinExistence type="predicted"/>
<evidence type="ECO:0000313" key="5">
    <source>
        <dbReference type="Proteomes" id="UP000642571"/>
    </source>
</evidence>
<feature type="compositionally biased region" description="Basic and acidic residues" evidence="1">
    <location>
        <begin position="190"/>
        <end position="203"/>
    </location>
</feature>
<dbReference type="PANTHER" id="PTHR42834:SF1">
    <property type="entry name" value="ENDONUCLEASE_EXONUCLEASE_PHOSPHATASE FAMILY PROTEIN (AFU_ORTHOLOGUE AFUA_3G09210)"/>
    <property type="match status" value="1"/>
</dbReference>
<dbReference type="PANTHER" id="PTHR42834">
    <property type="entry name" value="ENDONUCLEASE/EXONUCLEASE/PHOSPHATASE FAMILY PROTEIN (AFU_ORTHOLOGUE AFUA_3G09210)"/>
    <property type="match status" value="1"/>
</dbReference>
<name>A0ABQ1Q2P8_9BACI</name>
<dbReference type="InterPro" id="IPR026876">
    <property type="entry name" value="Fn3_assoc_repeat"/>
</dbReference>
<dbReference type="InterPro" id="IPR005135">
    <property type="entry name" value="Endo/exonuclease/phosphatase"/>
</dbReference>
<keyword evidence="5" id="KW-1185">Reference proteome</keyword>
<keyword evidence="2" id="KW-0732">Signal</keyword>
<feature type="region of interest" description="Disordered" evidence="1">
    <location>
        <begin position="190"/>
        <end position="209"/>
    </location>
</feature>
<dbReference type="EMBL" id="BMIN01000006">
    <property type="protein sequence ID" value="GGD10433.1"/>
    <property type="molecule type" value="Genomic_DNA"/>
</dbReference>
<comment type="caution">
    <text evidence="4">The sequence shown here is derived from an EMBL/GenBank/DDBJ whole genome shotgun (WGS) entry which is preliminary data.</text>
</comment>
<dbReference type="Proteomes" id="UP000642571">
    <property type="component" value="Unassembled WGS sequence"/>
</dbReference>
<protein>
    <recommendedName>
        <fullName evidence="3">LTD domain-containing protein</fullName>
    </recommendedName>
</protein>
<feature type="domain" description="LTD" evidence="3">
    <location>
        <begin position="27"/>
        <end position="143"/>
    </location>
</feature>
<dbReference type="InterPro" id="IPR036691">
    <property type="entry name" value="Endo/exonu/phosph_ase_sf"/>
</dbReference>
<dbReference type="PROSITE" id="PS51841">
    <property type="entry name" value="LTD"/>
    <property type="match status" value="1"/>
</dbReference>
<organism evidence="4 5">
    <name type="scientific">Pontibacillus salipaludis</name>
    <dbReference type="NCBI Taxonomy" id="1697394"/>
    <lineage>
        <taxon>Bacteria</taxon>
        <taxon>Bacillati</taxon>
        <taxon>Bacillota</taxon>
        <taxon>Bacilli</taxon>
        <taxon>Bacillales</taxon>
        <taxon>Bacillaceae</taxon>
        <taxon>Pontibacillus</taxon>
    </lineage>
</organism>
<dbReference type="RefSeq" id="WP_188652856.1">
    <property type="nucleotide sequence ID" value="NZ_BMIN01000006.1"/>
</dbReference>
<dbReference type="Pfam" id="PF19580">
    <property type="entry name" value="Exo_endo_phos_3"/>
    <property type="match status" value="1"/>
</dbReference>
<evidence type="ECO:0000313" key="4">
    <source>
        <dbReference type="EMBL" id="GGD10433.1"/>
    </source>
</evidence>
<evidence type="ECO:0000256" key="1">
    <source>
        <dbReference type="SAM" id="MobiDB-lite"/>
    </source>
</evidence>
<dbReference type="Gene3D" id="3.60.10.10">
    <property type="entry name" value="Endonuclease/exonuclease/phosphatase"/>
    <property type="match status" value="1"/>
</dbReference>
<sequence length="1189" mass="128747">MKNRSVKKVLSVASAMTLMVGGLAPTSTVSGEEVSAPDGLIISEYVEGGGYNKAIEIFNGTGQQVDLSEFDLQLFSNESSTGTSVAMSGVVEAGAAHTIINNQAAAHFLSVADETSGGINHNGNDRYVLYYNGEIVDAFGQKGNSSDFAKDVTLVRKSSVTSGDQNFEDTFDPAEEWISFAKDTAEYLGTHEMDGTDSTGDKPEDNEEPVSLTSIADVRAGGAGQAGVSIEGVVTTDVGSWGRKGFYLQDDTSGIYVFQDLYSDEIQKGDIVQITGDTTEYDGVFELVNVSNLNVQGAGELPEPQVVSPSGVTEENQGSLIQLKDVTISQVEEVNSYGTFEFLATKEGESVTVRIDNRTGLSYADFLYKEGMVLNVTGISSEYNGTAQVKPRGGDDFSFVSAGTADSIQAMPASGGVQEGSTVSLSSFGEGDIYYTTDGSEPTINSTKYTQPITITEDTTIKAIQVGDEETSSVVTFTYQVLKAFDDLRIHDIQGETHQSLYNGENVSGVEGIVTRTVGSRGFYMQELPGQYDDNVKTSEGIYVYSTGDAGVTVGDRVQVSGEVKEYTQSNFLWFDFSDDLTLTEITGASVSVEESGVELPEPVTLGEQGRVIPSEVIDNDQFSVFDPEEDAIDFYESLEGMRVSAPDATVVMPRAEYTNYDETAVTVPNGSSKTRTPAGGIIVEPSLNPERIIIDDYSQDMAPVKVGDTFTSAVTGVLGYEFSNFKLEVDGLPTVVPGEFERETTTLQQGEEELSVATYNMENYYATDSDHPDKTEEIAQSIVNRLDAPDIVGLVEVQDNNGASEGGTDAAENYKALIDAIAENGGPEYAYTDIAPVNNEDGGEPDGNIRVGFIYNPDRVSLAEQPKGGATTSVGVTEEGSLTLNPGRIDPTNEAFEDSRKPLAAEFEFNGENVIVVANHFNSKGGDDAPFGGIQPAQLGSEEQRIEQAKVVNGFVQEVMERDEDANVVVLGDLNDFEYSAPLETLEGDILANMIEELPENERYTYNYQGNSQTLDHILVADHLKDQTKVDIVHLNADFTEEQGRVSDHDPVLIHMDLIEPKFHQDWRVMKEPVGYVTNKGELGTRKQGVAQVTFTDEEGHKDKQTVLIAFGDDKNWGKQKGKSKGKQKMMEQQNVQILNEKGEVVPVEVTVSGNKMIIPSWETVEPGTYSISIKDAQKRGSMTFHIQ</sequence>
<evidence type="ECO:0000256" key="2">
    <source>
        <dbReference type="SAM" id="SignalP"/>
    </source>
</evidence>
<dbReference type="SUPFAM" id="SSF56219">
    <property type="entry name" value="DNase I-like"/>
    <property type="match status" value="1"/>
</dbReference>
<dbReference type="Pfam" id="PF13287">
    <property type="entry name" value="Fn3_assoc"/>
    <property type="match status" value="1"/>
</dbReference>